<dbReference type="EMBL" id="WHPC01000127">
    <property type="protein sequence ID" value="MPV38930.1"/>
    <property type="molecule type" value="Genomic_DNA"/>
</dbReference>
<gene>
    <name evidence="6" type="ORF">GB881_18135</name>
</gene>
<evidence type="ECO:0000313" key="7">
    <source>
        <dbReference type="Proteomes" id="UP000437709"/>
    </source>
</evidence>
<reference evidence="6 7" key="1">
    <citation type="submission" date="2019-10" db="EMBL/GenBank/DDBJ databases">
        <title>Georgenia wutianyii sp. nov. and Georgenia yuyongxinii sp. nov. isolated from plateau pika (Ochotona curzoniae) in the Qinghai-Tibet plateau of China.</title>
        <authorList>
            <person name="Tian Z."/>
        </authorList>
    </citation>
    <scope>NUCLEOTIDE SEQUENCE [LARGE SCALE GENOMIC DNA]</scope>
    <source>
        <strain evidence="6 7">JCM 19765</strain>
    </source>
</reference>
<keyword evidence="7" id="KW-1185">Reference proteome</keyword>
<evidence type="ECO:0000313" key="6">
    <source>
        <dbReference type="EMBL" id="MPV38930.1"/>
    </source>
</evidence>
<evidence type="ECO:0000256" key="3">
    <source>
        <dbReference type="ARBA" id="ARBA00022741"/>
    </source>
</evidence>
<evidence type="ECO:0000256" key="1">
    <source>
        <dbReference type="ARBA" id="ARBA00005417"/>
    </source>
</evidence>
<dbReference type="Pfam" id="PF00005">
    <property type="entry name" value="ABC_tran"/>
    <property type="match status" value="1"/>
</dbReference>
<dbReference type="SMART" id="SM00382">
    <property type="entry name" value="AAA"/>
    <property type="match status" value="1"/>
</dbReference>
<dbReference type="PROSITE" id="PS50893">
    <property type="entry name" value="ABC_TRANSPORTER_2"/>
    <property type="match status" value="1"/>
</dbReference>
<sequence>MDAMITAENLTKRYGNRAVVDDVSFTARPGRVTGFLGPNGAGKSTTMRMLTALTTPTAGRGTILGRTFRDLPNPGRHVGVLLDASAQHVGRTGRETLLLSAQLMGTGPHRVDEVLDVVGLTAREASARTRTYSLGMRQRLGLAHALLGEPEVLILDEPANGLDPAGIRWMRNLLRSFADGGGTVLLSSHLLLEVEAVADDLVIIGNGRILARGSTEELLATPGTQVRSTDDGALAGALTGAGHDVVRTGAGLSTSATTEEVGGLALAAAVVLTDLRPAASTGLEELFFDTTAQHGREEISA</sequence>
<accession>A0A6N7ELJ6</accession>
<organism evidence="6 7">
    <name type="scientific">Georgenia subflava</name>
    <dbReference type="NCBI Taxonomy" id="1622177"/>
    <lineage>
        <taxon>Bacteria</taxon>
        <taxon>Bacillati</taxon>
        <taxon>Actinomycetota</taxon>
        <taxon>Actinomycetes</taxon>
        <taxon>Micrococcales</taxon>
        <taxon>Bogoriellaceae</taxon>
        <taxon>Georgenia</taxon>
    </lineage>
</organism>
<keyword evidence="3" id="KW-0547">Nucleotide-binding</keyword>
<feature type="domain" description="ABC transporter" evidence="5">
    <location>
        <begin position="5"/>
        <end position="231"/>
    </location>
</feature>
<dbReference type="InterPro" id="IPR003439">
    <property type="entry name" value="ABC_transporter-like_ATP-bd"/>
</dbReference>
<keyword evidence="4 6" id="KW-0067">ATP-binding</keyword>
<dbReference type="InterPro" id="IPR003593">
    <property type="entry name" value="AAA+_ATPase"/>
</dbReference>
<protein>
    <submittedName>
        <fullName evidence="6">ATP-binding cassette domain-containing protein</fullName>
    </submittedName>
</protein>
<dbReference type="Gene3D" id="3.40.50.300">
    <property type="entry name" value="P-loop containing nucleotide triphosphate hydrolases"/>
    <property type="match status" value="1"/>
</dbReference>
<keyword evidence="2" id="KW-0813">Transport</keyword>
<dbReference type="SUPFAM" id="SSF52540">
    <property type="entry name" value="P-loop containing nucleoside triphosphate hydrolases"/>
    <property type="match status" value="1"/>
</dbReference>
<comment type="caution">
    <text evidence="6">The sequence shown here is derived from an EMBL/GenBank/DDBJ whole genome shotgun (WGS) entry which is preliminary data.</text>
</comment>
<dbReference type="GO" id="GO:0005524">
    <property type="term" value="F:ATP binding"/>
    <property type="evidence" value="ECO:0007669"/>
    <property type="project" value="UniProtKB-KW"/>
</dbReference>
<dbReference type="PANTHER" id="PTHR43335:SF4">
    <property type="entry name" value="ABC TRANSPORTER, ATP-BINDING PROTEIN"/>
    <property type="match status" value="1"/>
</dbReference>
<dbReference type="PANTHER" id="PTHR43335">
    <property type="entry name" value="ABC TRANSPORTER, ATP-BINDING PROTEIN"/>
    <property type="match status" value="1"/>
</dbReference>
<evidence type="ECO:0000256" key="4">
    <source>
        <dbReference type="ARBA" id="ARBA00022840"/>
    </source>
</evidence>
<dbReference type="GO" id="GO:0016887">
    <property type="term" value="F:ATP hydrolysis activity"/>
    <property type="evidence" value="ECO:0007669"/>
    <property type="project" value="InterPro"/>
</dbReference>
<dbReference type="InterPro" id="IPR027417">
    <property type="entry name" value="P-loop_NTPase"/>
</dbReference>
<evidence type="ECO:0000256" key="2">
    <source>
        <dbReference type="ARBA" id="ARBA00022448"/>
    </source>
</evidence>
<dbReference type="AlphaFoldDB" id="A0A6N7ELJ6"/>
<evidence type="ECO:0000259" key="5">
    <source>
        <dbReference type="PROSITE" id="PS50893"/>
    </source>
</evidence>
<comment type="similarity">
    <text evidence="1">Belongs to the ABC transporter superfamily.</text>
</comment>
<proteinExistence type="inferred from homology"/>
<name>A0A6N7ELJ6_9MICO</name>
<dbReference type="Proteomes" id="UP000437709">
    <property type="component" value="Unassembled WGS sequence"/>
</dbReference>